<sequence>MSFCLSTLPYGLKRCLQELAKPYEVLQLQDASGTCMPGFCPRPFRRRFHREAKLTIERKNDALKMVAVGGYTKSEHYVVCERELTLHKLTADHFSSEEINWSKLVLRPKIVTISYCDLSPQFMAKLASMDLGTKKELTIHNCTGLVDFEALFKAFPNVEELKVIGVIGAGRELQGWRQAVRLQGF</sequence>
<proteinExistence type="predicted"/>
<evidence type="ECO:0000313" key="1">
    <source>
        <dbReference type="Proteomes" id="UP000492821"/>
    </source>
</evidence>
<keyword evidence="1" id="KW-1185">Reference proteome</keyword>
<organism evidence="1 2">
    <name type="scientific">Panagrellus redivivus</name>
    <name type="common">Microworm</name>
    <dbReference type="NCBI Taxonomy" id="6233"/>
    <lineage>
        <taxon>Eukaryota</taxon>
        <taxon>Metazoa</taxon>
        <taxon>Ecdysozoa</taxon>
        <taxon>Nematoda</taxon>
        <taxon>Chromadorea</taxon>
        <taxon>Rhabditida</taxon>
        <taxon>Tylenchina</taxon>
        <taxon>Panagrolaimomorpha</taxon>
        <taxon>Panagrolaimoidea</taxon>
        <taxon>Panagrolaimidae</taxon>
        <taxon>Panagrellus</taxon>
    </lineage>
</organism>
<reference evidence="2" key="2">
    <citation type="submission" date="2020-10" db="UniProtKB">
        <authorList>
            <consortium name="WormBaseParasite"/>
        </authorList>
    </citation>
    <scope>IDENTIFICATION</scope>
</reference>
<accession>A0A7E4VB26</accession>
<dbReference type="WBParaSite" id="Pan_g18801.t1">
    <property type="protein sequence ID" value="Pan_g18801.t1"/>
    <property type="gene ID" value="Pan_g18801"/>
</dbReference>
<evidence type="ECO:0000313" key="2">
    <source>
        <dbReference type="WBParaSite" id="Pan_g18801.t1"/>
    </source>
</evidence>
<dbReference type="AlphaFoldDB" id="A0A7E4VB26"/>
<reference evidence="1" key="1">
    <citation type="journal article" date="2013" name="Genetics">
        <title>The draft genome and transcriptome of Panagrellus redivivus are shaped by the harsh demands of a free-living lifestyle.</title>
        <authorList>
            <person name="Srinivasan J."/>
            <person name="Dillman A.R."/>
            <person name="Macchietto M.G."/>
            <person name="Heikkinen L."/>
            <person name="Lakso M."/>
            <person name="Fracchia K.M."/>
            <person name="Antoshechkin I."/>
            <person name="Mortazavi A."/>
            <person name="Wong G."/>
            <person name="Sternberg P.W."/>
        </authorList>
    </citation>
    <scope>NUCLEOTIDE SEQUENCE [LARGE SCALE GENOMIC DNA]</scope>
    <source>
        <strain evidence="1">MT8872</strain>
    </source>
</reference>
<name>A0A7E4VB26_PANRE</name>
<dbReference type="Proteomes" id="UP000492821">
    <property type="component" value="Unassembled WGS sequence"/>
</dbReference>
<protein>
    <submittedName>
        <fullName evidence="2">Mitochondrial ATP synthase regulatory component factor B</fullName>
    </submittedName>
</protein>